<keyword evidence="1" id="KW-0732">Signal</keyword>
<gene>
    <name evidence="2" type="ORF">HX018_12025</name>
</gene>
<reference evidence="2" key="2">
    <citation type="journal article" date="2022" name="Sci. Total Environ.">
        <title>Prevalence, transmission, and molecular epidemiology of tet(X)-positive bacteria among humans, animals, and environmental niches in China: An epidemiological, and genomic-based study.</title>
        <authorList>
            <person name="Dong N."/>
            <person name="Zeng Y."/>
            <person name="Cai C."/>
            <person name="Sun C."/>
            <person name="Lu J."/>
            <person name="Liu C."/>
            <person name="Zhou H."/>
            <person name="Sun Q."/>
            <person name="Shu L."/>
            <person name="Wang H."/>
            <person name="Wang Y."/>
            <person name="Wang S."/>
            <person name="Wu C."/>
            <person name="Chan E.W."/>
            <person name="Chen G."/>
            <person name="Shen Z."/>
            <person name="Chen S."/>
            <person name="Zhang R."/>
        </authorList>
    </citation>
    <scope>NUCLEOTIDE SEQUENCE</scope>
    <source>
        <strain evidence="2">R1692</strain>
    </source>
</reference>
<keyword evidence="3" id="KW-1185">Reference proteome</keyword>
<protein>
    <recommendedName>
        <fullName evidence="4">DUF4595 domain-containing protein</fullName>
    </recommendedName>
</protein>
<proteinExistence type="predicted"/>
<dbReference type="PROSITE" id="PS51257">
    <property type="entry name" value="PROKAR_LIPOPROTEIN"/>
    <property type="match status" value="1"/>
</dbReference>
<reference evidence="2" key="1">
    <citation type="submission" date="2020-06" db="EMBL/GenBank/DDBJ databases">
        <authorList>
            <person name="Dong N."/>
        </authorList>
    </citation>
    <scope>NUCLEOTIDE SEQUENCE</scope>
    <source>
        <strain evidence="2">R1692</strain>
    </source>
</reference>
<feature type="signal peptide" evidence="1">
    <location>
        <begin position="1"/>
        <end position="22"/>
    </location>
</feature>
<dbReference type="Proteomes" id="UP001170954">
    <property type="component" value="Unassembled WGS sequence"/>
</dbReference>
<evidence type="ECO:0008006" key="4">
    <source>
        <dbReference type="Google" id="ProtNLM"/>
    </source>
</evidence>
<dbReference type="EMBL" id="JACAGK010000033">
    <property type="protein sequence ID" value="MDM1048962.1"/>
    <property type="molecule type" value="Genomic_DNA"/>
</dbReference>
<evidence type="ECO:0000313" key="2">
    <source>
        <dbReference type="EMBL" id="MDM1048962.1"/>
    </source>
</evidence>
<dbReference type="RefSeq" id="WP_286651586.1">
    <property type="nucleotide sequence ID" value="NZ_JACAGK010000033.1"/>
</dbReference>
<sequence length="263" mass="29980">MKKAIIKTIGLLLMTVAIYSCSKSEDCDPEDEDSPCYSGIIKGSSLLLIEEKVNGATELTFTYNDDNRIATYRIHPKDGSGMHVANFTYNDKGYLTNVAHSEGGKELYRETYTYGSSERPISGVWTYPHAVVSVSFEYRDNMVIERTSYKDGEGQSTNKYTFDNKGVNILKTEINVAGVLLSTIEYSDYDDKHYRMTSYPWKWKTFSTNNARSQKLTGAGGVSLDHIWKYSYNESNYPIKAELYDRATNKLVETREYIYKEAN</sequence>
<comment type="caution">
    <text evidence="2">The sequence shown here is derived from an EMBL/GenBank/DDBJ whole genome shotgun (WGS) entry which is preliminary data.</text>
</comment>
<name>A0ABT7NNZ0_9SPHI</name>
<organism evidence="2 3">
    <name type="scientific">Sphingobacterium hotanense</name>
    <dbReference type="NCBI Taxonomy" id="649196"/>
    <lineage>
        <taxon>Bacteria</taxon>
        <taxon>Pseudomonadati</taxon>
        <taxon>Bacteroidota</taxon>
        <taxon>Sphingobacteriia</taxon>
        <taxon>Sphingobacteriales</taxon>
        <taxon>Sphingobacteriaceae</taxon>
        <taxon>Sphingobacterium</taxon>
    </lineage>
</organism>
<evidence type="ECO:0000313" key="3">
    <source>
        <dbReference type="Proteomes" id="UP001170954"/>
    </source>
</evidence>
<evidence type="ECO:0000256" key="1">
    <source>
        <dbReference type="SAM" id="SignalP"/>
    </source>
</evidence>
<accession>A0ABT7NNZ0</accession>
<feature type="chain" id="PRO_5047452999" description="DUF4595 domain-containing protein" evidence="1">
    <location>
        <begin position="23"/>
        <end position="263"/>
    </location>
</feature>